<dbReference type="Pfam" id="PF11604">
    <property type="entry name" value="CusF_Ec"/>
    <property type="match status" value="1"/>
</dbReference>
<feature type="chain" id="PRO_5042774311" evidence="2">
    <location>
        <begin position="25"/>
        <end position="117"/>
    </location>
</feature>
<reference evidence="4 5" key="1">
    <citation type="journal article" date="2021" name="Microbiol. Resour. Announc.">
        <title>Draft Genome Sequence of Coralloluteibacterium stylophorae LMG 29479T.</title>
        <authorList>
            <person name="Karlyshev A.V."/>
            <person name="Kudryashova E.B."/>
            <person name="Ariskina E.V."/>
            <person name="Conroy A.P."/>
            <person name="Abidueva E.Y."/>
        </authorList>
    </citation>
    <scope>NUCLEOTIDE SEQUENCE [LARGE SCALE GENOMIC DNA]</scope>
    <source>
        <strain evidence="4 5">LMG 29479</strain>
    </source>
</reference>
<gene>
    <name evidence="4" type="ORF">KB893_012245</name>
    <name evidence="3" type="ORF">KB893_14535</name>
</gene>
<dbReference type="RefSeq" id="WP_211927616.1">
    <property type="nucleotide sequence ID" value="NZ_JAGQFT020000008.1"/>
</dbReference>
<proteinExistence type="predicted"/>
<dbReference type="Proteomes" id="UP000675747">
    <property type="component" value="Unassembled WGS sequence"/>
</dbReference>
<evidence type="ECO:0000313" key="4">
    <source>
        <dbReference type="EMBL" id="MBS7457901.1"/>
    </source>
</evidence>
<dbReference type="PROSITE" id="PS51257">
    <property type="entry name" value="PROKAR_LIPOPROTEIN"/>
    <property type="match status" value="1"/>
</dbReference>
<keyword evidence="5" id="KW-1185">Reference proteome</keyword>
<feature type="signal peptide" evidence="2">
    <location>
        <begin position="1"/>
        <end position="24"/>
    </location>
</feature>
<evidence type="ECO:0000256" key="2">
    <source>
        <dbReference type="SAM" id="SignalP"/>
    </source>
</evidence>
<sequence>MKTATALLSLGLLAACSSPTDEQAAAQTTATDPAAPASPAATAAKSASANGVVEAVDTAAETITIAHGPVPELEWPAMTMTFQASDVDLTAIRQGDRVSFEFTSSGMDGTITAIARQ</sequence>
<accession>A0A8J7VXY8</accession>
<reference evidence="3" key="2">
    <citation type="submission" date="2021-04" db="EMBL/GenBank/DDBJ databases">
        <authorList>
            <person name="Karlyshev A.V."/>
        </authorList>
    </citation>
    <scope>NUCLEOTIDE SEQUENCE</scope>
    <source>
        <strain evidence="3">LMG 29479</strain>
    </source>
</reference>
<evidence type="ECO:0000313" key="3">
    <source>
        <dbReference type="EMBL" id="MBR0563718.1"/>
    </source>
</evidence>
<dbReference type="InterPro" id="IPR042230">
    <property type="entry name" value="CusF_sf"/>
</dbReference>
<evidence type="ECO:0000313" key="5">
    <source>
        <dbReference type="Proteomes" id="UP000675747"/>
    </source>
</evidence>
<protein>
    <submittedName>
        <fullName evidence="3">Copper-binding protein</fullName>
    </submittedName>
</protein>
<organism evidence="3">
    <name type="scientific">Coralloluteibacterium stylophorae</name>
    <dbReference type="NCBI Taxonomy" id="1776034"/>
    <lineage>
        <taxon>Bacteria</taxon>
        <taxon>Pseudomonadati</taxon>
        <taxon>Pseudomonadota</taxon>
        <taxon>Gammaproteobacteria</taxon>
        <taxon>Lysobacterales</taxon>
        <taxon>Lysobacteraceae</taxon>
        <taxon>Coralloluteibacterium</taxon>
    </lineage>
</organism>
<dbReference type="AlphaFoldDB" id="A0A8J7VXY8"/>
<dbReference type="InterPro" id="IPR021647">
    <property type="entry name" value="CusF_Ec"/>
</dbReference>
<dbReference type="Gene3D" id="2.40.50.320">
    <property type="entry name" value="Copper binding periplasmic protein CusF"/>
    <property type="match status" value="1"/>
</dbReference>
<keyword evidence="2" id="KW-0732">Signal</keyword>
<dbReference type="EMBL" id="JAGQFT020000008">
    <property type="protein sequence ID" value="MBS7457901.1"/>
    <property type="molecule type" value="Genomic_DNA"/>
</dbReference>
<name>A0A8J7VXY8_9GAMM</name>
<feature type="region of interest" description="Disordered" evidence="1">
    <location>
        <begin position="21"/>
        <end position="48"/>
    </location>
</feature>
<evidence type="ECO:0000256" key="1">
    <source>
        <dbReference type="SAM" id="MobiDB-lite"/>
    </source>
</evidence>
<dbReference type="EMBL" id="JAGQFT010000167">
    <property type="protein sequence ID" value="MBR0563718.1"/>
    <property type="molecule type" value="Genomic_DNA"/>
</dbReference>
<comment type="caution">
    <text evidence="3">The sequence shown here is derived from an EMBL/GenBank/DDBJ whole genome shotgun (WGS) entry which is preliminary data.</text>
</comment>